<gene>
    <name evidence="1" type="ORF">Q31b_05880</name>
</gene>
<sequence length="76" mass="8486">MLNCDDNLMRIADRHPSSPSLKAVRGGSKERRVVRNRACGKLAREERVAGGPLAKNLRKVRFWPSQLCREGEIGGN</sequence>
<evidence type="ECO:0000313" key="2">
    <source>
        <dbReference type="Proteomes" id="UP000315471"/>
    </source>
</evidence>
<keyword evidence="2" id="KW-1185">Reference proteome</keyword>
<reference evidence="1 2" key="1">
    <citation type="submission" date="2019-02" db="EMBL/GenBank/DDBJ databases">
        <title>Deep-cultivation of Planctomycetes and their phenomic and genomic characterization uncovers novel biology.</title>
        <authorList>
            <person name="Wiegand S."/>
            <person name="Jogler M."/>
            <person name="Boedeker C."/>
            <person name="Pinto D."/>
            <person name="Vollmers J."/>
            <person name="Rivas-Marin E."/>
            <person name="Kohn T."/>
            <person name="Peeters S.H."/>
            <person name="Heuer A."/>
            <person name="Rast P."/>
            <person name="Oberbeckmann S."/>
            <person name="Bunk B."/>
            <person name="Jeske O."/>
            <person name="Meyerdierks A."/>
            <person name="Storesund J.E."/>
            <person name="Kallscheuer N."/>
            <person name="Luecker S."/>
            <person name="Lage O.M."/>
            <person name="Pohl T."/>
            <person name="Merkel B.J."/>
            <person name="Hornburger P."/>
            <person name="Mueller R.-W."/>
            <person name="Bruemmer F."/>
            <person name="Labrenz M."/>
            <person name="Spormann A.M."/>
            <person name="Op Den Camp H."/>
            <person name="Overmann J."/>
            <person name="Amann R."/>
            <person name="Jetten M.S.M."/>
            <person name="Mascher T."/>
            <person name="Medema M.H."/>
            <person name="Devos D.P."/>
            <person name="Kaster A.-K."/>
            <person name="Ovreas L."/>
            <person name="Rohde M."/>
            <person name="Galperin M.Y."/>
            <person name="Jogler C."/>
        </authorList>
    </citation>
    <scope>NUCLEOTIDE SEQUENCE [LARGE SCALE GENOMIC DNA]</scope>
    <source>
        <strain evidence="1 2">Q31b</strain>
    </source>
</reference>
<protein>
    <submittedName>
        <fullName evidence="1">Uncharacterized protein</fullName>
    </submittedName>
</protein>
<name>A0A5C6ECY4_9BACT</name>
<organism evidence="1 2">
    <name type="scientific">Novipirellula aureliae</name>
    <dbReference type="NCBI Taxonomy" id="2527966"/>
    <lineage>
        <taxon>Bacteria</taxon>
        <taxon>Pseudomonadati</taxon>
        <taxon>Planctomycetota</taxon>
        <taxon>Planctomycetia</taxon>
        <taxon>Pirellulales</taxon>
        <taxon>Pirellulaceae</taxon>
        <taxon>Novipirellula</taxon>
    </lineage>
</organism>
<accession>A0A5C6ECY4</accession>
<proteinExistence type="predicted"/>
<evidence type="ECO:0000313" key="1">
    <source>
        <dbReference type="EMBL" id="TWU45416.1"/>
    </source>
</evidence>
<dbReference type="EMBL" id="SJPY01000001">
    <property type="protein sequence ID" value="TWU45416.1"/>
    <property type="molecule type" value="Genomic_DNA"/>
</dbReference>
<dbReference type="Proteomes" id="UP000315471">
    <property type="component" value="Unassembled WGS sequence"/>
</dbReference>
<comment type="caution">
    <text evidence="1">The sequence shown here is derived from an EMBL/GenBank/DDBJ whole genome shotgun (WGS) entry which is preliminary data.</text>
</comment>
<dbReference type="AlphaFoldDB" id="A0A5C6ECY4"/>